<evidence type="ECO:0000313" key="20">
    <source>
        <dbReference type="Proteomes" id="UP000437431"/>
    </source>
</evidence>
<evidence type="ECO:0000313" key="21">
    <source>
        <dbReference type="Proteomes" id="UP000460950"/>
    </source>
</evidence>
<dbReference type="NCBIfam" id="TIGR01733">
    <property type="entry name" value="AA-adenyl-dom"/>
    <property type="match status" value="1"/>
</dbReference>
<dbReference type="GO" id="GO:0005737">
    <property type="term" value="C:cytoplasm"/>
    <property type="evidence" value="ECO:0007669"/>
    <property type="project" value="TreeGrafter"/>
</dbReference>
<dbReference type="GO" id="GO:0043041">
    <property type="term" value="P:amino acid activation for nonribosomal peptide biosynthetic process"/>
    <property type="evidence" value="ECO:0007669"/>
    <property type="project" value="TreeGrafter"/>
</dbReference>
<reference evidence="2 14" key="2">
    <citation type="journal article" date="2016" name="Genome Biol. Evol.">
        <title>Extensive mobilome-driven genome diversification in mouse gut-associated Bacteroides vulgatus mpk.</title>
        <authorList>
            <person name="Lange A."/>
            <person name="Beier S."/>
            <person name="Steimle A."/>
            <person name="Autenrieth I.B."/>
            <person name="Huson D.H."/>
            <person name="Frick J.S."/>
        </authorList>
    </citation>
    <scope>NUCLEOTIDE SEQUENCE [LARGE SCALE GENOMIC DNA]</scope>
    <source>
        <strain evidence="14">mpk</strain>
        <strain evidence="2">Mpk</strain>
    </source>
</reference>
<dbReference type="EMBL" id="VULU01000010">
    <property type="protein sequence ID" value="MSS48097.1"/>
    <property type="molecule type" value="Genomic_DNA"/>
</dbReference>
<dbReference type="Proteomes" id="UP000736888">
    <property type="component" value="Unassembled WGS sequence"/>
</dbReference>
<dbReference type="EMBL" id="QRMN01000018">
    <property type="protein sequence ID" value="RHJ77146.1"/>
    <property type="molecule type" value="Genomic_DNA"/>
</dbReference>
<dbReference type="Proteomes" id="UP000408523">
    <property type="component" value="Unassembled WGS sequence"/>
</dbReference>
<evidence type="ECO:0000313" key="5">
    <source>
        <dbReference type="EMBL" id="KAB6637928.1"/>
    </source>
</evidence>
<evidence type="ECO:0000313" key="7">
    <source>
        <dbReference type="EMBL" id="MSS48097.1"/>
    </source>
</evidence>
<dbReference type="Proteomes" id="UP000555193">
    <property type="component" value="Unassembled WGS sequence"/>
</dbReference>
<evidence type="ECO:0000313" key="3">
    <source>
        <dbReference type="EMBL" id="KAB3859335.1"/>
    </source>
</evidence>
<dbReference type="AlphaFoldDB" id="A0A0P0M223"/>
<reference evidence="7 21" key="6">
    <citation type="submission" date="2019-09" db="EMBL/GenBank/DDBJ databases">
        <title>In-depth cultivation of the pig gut microbiome towards novel bacterial diversity and tailored functional studies.</title>
        <authorList>
            <person name="Wylensek D."/>
            <person name="Hitch T.C.A."/>
            <person name="Clavel T."/>
        </authorList>
    </citation>
    <scope>NUCLEOTIDE SEQUENCE [LARGE SCALE GENOMIC DNA]</scope>
    <source>
        <strain evidence="7 21">WCA-389-WT-3C</strain>
    </source>
</reference>
<dbReference type="EMBL" id="WDAY01000003">
    <property type="protein sequence ID" value="KAB6563422.1"/>
    <property type="molecule type" value="Genomic_DNA"/>
</dbReference>
<reference evidence="20 22" key="5">
    <citation type="journal article" date="2019" name="Nat. Med.">
        <title>A library of human gut bacterial isolates paired with longitudinal multiomics data enables mechanistic microbiome research.</title>
        <authorList>
            <person name="Poyet M."/>
            <person name="Groussin M."/>
            <person name="Gibbons S.M."/>
            <person name="Avila-Pacheco J."/>
            <person name="Jiang X."/>
            <person name="Kearney S.M."/>
            <person name="Perrotta A.R."/>
            <person name="Berdy B."/>
            <person name="Zhao S."/>
            <person name="Lieberman T.D."/>
            <person name="Swanson P.K."/>
            <person name="Smith M."/>
            <person name="Roesemann S."/>
            <person name="Alexander J.E."/>
            <person name="Rich S.A."/>
            <person name="Livny J."/>
            <person name="Vlamakis H."/>
            <person name="Clish C."/>
            <person name="Bullock K."/>
            <person name="Deik A."/>
            <person name="Scott J."/>
            <person name="Pierce K.A."/>
            <person name="Xavier R.J."/>
            <person name="Alm E.J."/>
        </authorList>
    </citation>
    <scope>NUCLEOTIDE SEQUENCE [LARGE SCALE GENOMIC DNA]</scope>
    <source>
        <strain evidence="4 20">BIOML-A111</strain>
        <strain evidence="3 23">BIOML-A9</strain>
        <strain evidence="5 22">BIOML-A98</strain>
    </source>
</reference>
<feature type="domain" description="AMP-dependent synthetase/ligase" evidence="1">
    <location>
        <begin position="17"/>
        <end position="362"/>
    </location>
</feature>
<evidence type="ECO:0000313" key="2">
    <source>
        <dbReference type="EMBL" id="ALK84328.1"/>
    </source>
</evidence>
<dbReference type="InterPro" id="IPR000873">
    <property type="entry name" value="AMP-dep_synth/lig_dom"/>
</dbReference>
<name>A0A0P0M223_PHOVU</name>
<dbReference type="PANTHER" id="PTHR45527">
    <property type="entry name" value="NONRIBOSOMAL PEPTIDE SYNTHETASE"/>
    <property type="match status" value="1"/>
</dbReference>
<evidence type="ECO:0000313" key="22">
    <source>
        <dbReference type="Proteomes" id="UP000462015"/>
    </source>
</evidence>
<evidence type="ECO:0000259" key="1">
    <source>
        <dbReference type="Pfam" id="PF00501"/>
    </source>
</evidence>
<evidence type="ECO:0000313" key="4">
    <source>
        <dbReference type="EMBL" id="KAB6563422.1"/>
    </source>
</evidence>
<dbReference type="Proteomes" id="UP000283958">
    <property type="component" value="Unassembled WGS sequence"/>
</dbReference>
<dbReference type="EMBL" id="WCXA01000031">
    <property type="protein sequence ID" value="KAB3859335.1"/>
    <property type="molecule type" value="Genomic_DNA"/>
</dbReference>
<reference evidence="15 16" key="3">
    <citation type="submission" date="2018-08" db="EMBL/GenBank/DDBJ databases">
        <title>A genome reference for cultivated species of the human gut microbiota.</title>
        <authorList>
            <person name="Zou Y."/>
            <person name="Xue W."/>
            <person name="Luo G."/>
        </authorList>
    </citation>
    <scope>NUCLEOTIDE SEQUENCE [LARGE SCALE GENOMIC DNA]</scope>
    <source>
        <strain evidence="10 17">AF18-14</strain>
        <strain evidence="12 18">AM09-18</strain>
        <strain evidence="11 16">AM30-40</strain>
        <strain evidence="9 15">TM05-16</strain>
    </source>
</reference>
<dbReference type="InterPro" id="IPR042099">
    <property type="entry name" value="ANL_N_sf"/>
</dbReference>
<reference evidence="13 19" key="4">
    <citation type="journal article" date="2019" name="Nat. Commun.">
        <title>Gram positive-like bacteriocins with broad spectrum anti-Bacteroidales activity encoded on mobile elements of the human gut microbiota.</title>
        <authorList>
            <person name="Bechon N."/>
            <person name="Coyne M.J.Jr."/>
            <person name="Laclare-Mceneany V."/>
            <person name="Chatzidaki-Livanis M."/>
            <person name="Ghigo J.-M."/>
            <person name="Comstock L.E."/>
        </authorList>
    </citation>
    <scope>NUCLEOTIDE SEQUENCE [LARGE SCALE GENOMIC DNA]</scope>
    <source>
        <strain evidence="13 19">CL01T12C17</strain>
    </source>
</reference>
<dbReference type="EMBL" id="QRXI01000011">
    <property type="protein sequence ID" value="RGT93734.1"/>
    <property type="molecule type" value="Genomic_DNA"/>
</dbReference>
<dbReference type="Proteomes" id="UP000260640">
    <property type="component" value="Unassembled WGS sequence"/>
</dbReference>
<reference evidence="14" key="1">
    <citation type="submission" date="2015-10" db="EMBL/GenBank/DDBJ databases">
        <title>Extensive mobilome-driven genome diversification in gut-associated Bacteroides vulgatus mpk.</title>
        <authorList>
            <person name="Beier S."/>
            <person name="Lange A."/>
            <person name="Huson D.H."/>
            <person name="Frick J.-S."/>
            <person name="Autenrieth I.B."/>
        </authorList>
    </citation>
    <scope>NUCLEOTIDE SEQUENCE [LARGE SCALE GENOMIC DNA]</scope>
    <source>
        <strain evidence="14">mpk</strain>
    </source>
</reference>
<evidence type="ECO:0000313" key="16">
    <source>
        <dbReference type="Proteomes" id="UP000283429"/>
    </source>
</evidence>
<evidence type="ECO:0000313" key="19">
    <source>
        <dbReference type="Proteomes" id="UP000408523"/>
    </source>
</evidence>
<dbReference type="EMBL" id="WDAL01000009">
    <property type="protein sequence ID" value="KAB6637928.1"/>
    <property type="molecule type" value="Genomic_DNA"/>
</dbReference>
<dbReference type="InterPro" id="IPR010071">
    <property type="entry name" value="AA_adenyl_dom"/>
</dbReference>
<reference evidence="6" key="8">
    <citation type="submission" date="2021-06" db="EMBL/GenBank/DDBJ databases">
        <title>Collection of gut derived symbiotic bacterial strains cultured from healthy donors.</title>
        <authorList>
            <person name="Lin H."/>
            <person name="Littmann E."/>
            <person name="Pamer E.G."/>
        </authorList>
    </citation>
    <scope>NUCLEOTIDE SEQUENCE</scope>
    <source>
        <strain evidence="6">MSK.6.33</strain>
    </source>
</reference>
<evidence type="ECO:0000313" key="18">
    <source>
        <dbReference type="Proteomes" id="UP000283958"/>
    </source>
</evidence>
<evidence type="ECO:0000313" key="24">
    <source>
        <dbReference type="Proteomes" id="UP000555193"/>
    </source>
</evidence>
<dbReference type="EMBL" id="JABDSH010000059">
    <property type="protein sequence ID" value="NMW35536.1"/>
    <property type="molecule type" value="Genomic_DNA"/>
</dbReference>
<reference evidence="8 24" key="7">
    <citation type="submission" date="2020-04" db="EMBL/GenBank/DDBJ databases">
        <title>A novel gut-associated lysogenic phage, Bacteroides phage BV01, alters the host transcriptome and bile acid metabolism in Bacteroides vulgatus.</title>
        <authorList>
            <person name="Campbell D.E."/>
            <person name="Ly L."/>
            <person name="Ridlon J.M."/>
            <person name="Hsiao A."/>
            <person name="Degnan P.H."/>
        </authorList>
    </citation>
    <scope>NUCLEOTIDE SEQUENCE [LARGE SCALE GENOMIC DNA]</scope>
    <source>
        <strain evidence="8 24">VPI-4506</strain>
    </source>
</reference>
<evidence type="ECO:0000313" key="11">
    <source>
        <dbReference type="EMBL" id="RHD82341.1"/>
    </source>
</evidence>
<protein>
    <submittedName>
        <fullName evidence="2">Amino acid activating enzyme</fullName>
    </submittedName>
    <submittedName>
        <fullName evidence="3">Amino acid adenylation domain-containing protein</fullName>
    </submittedName>
    <submittedName>
        <fullName evidence="13">Tyrocidine synthase 1</fullName>
    </submittedName>
</protein>
<dbReference type="PANTHER" id="PTHR45527:SF1">
    <property type="entry name" value="FATTY ACID SYNTHASE"/>
    <property type="match status" value="1"/>
</dbReference>
<evidence type="ECO:0000313" key="12">
    <source>
        <dbReference type="EMBL" id="RHJ77146.1"/>
    </source>
</evidence>
<dbReference type="PATRIC" id="fig|821.40.peg.2059"/>
<evidence type="ECO:0000313" key="17">
    <source>
        <dbReference type="Proteomes" id="UP000283833"/>
    </source>
</evidence>
<dbReference type="Proteomes" id="UP000283833">
    <property type="component" value="Unassembled WGS sequence"/>
</dbReference>
<evidence type="ECO:0000313" key="13">
    <source>
        <dbReference type="EMBL" id="TSE50237.1"/>
    </source>
</evidence>
<dbReference type="EMBL" id="QSJM01000013">
    <property type="protein sequence ID" value="RHD82341.1"/>
    <property type="molecule type" value="Genomic_DNA"/>
</dbReference>
<proteinExistence type="predicted"/>
<evidence type="ECO:0000313" key="9">
    <source>
        <dbReference type="EMBL" id="RGJ92180.1"/>
    </source>
</evidence>
<dbReference type="EMBL" id="RWHZ01000003">
    <property type="protein sequence ID" value="TSE50237.1"/>
    <property type="molecule type" value="Genomic_DNA"/>
</dbReference>
<dbReference type="Gene3D" id="3.30.300.30">
    <property type="match status" value="1"/>
</dbReference>
<dbReference type="Proteomes" id="UP000437431">
    <property type="component" value="Unassembled WGS sequence"/>
</dbReference>
<evidence type="ECO:0000313" key="10">
    <source>
        <dbReference type="EMBL" id="RGT93734.1"/>
    </source>
</evidence>
<dbReference type="Proteomes" id="UP000061587">
    <property type="component" value="Chromosome"/>
</dbReference>
<dbReference type="EMBL" id="QSPP01000001">
    <property type="protein sequence ID" value="RGJ92180.1"/>
    <property type="molecule type" value="Genomic_DNA"/>
</dbReference>
<evidence type="ECO:0000313" key="6">
    <source>
        <dbReference type="EMBL" id="MBU9140393.1"/>
    </source>
</evidence>
<evidence type="ECO:0000313" key="14">
    <source>
        <dbReference type="Proteomes" id="UP000061587"/>
    </source>
</evidence>
<dbReference type="CDD" id="cd05930">
    <property type="entry name" value="A_NRPS"/>
    <property type="match status" value="1"/>
</dbReference>
<gene>
    <name evidence="13" type="primary">tycA</name>
    <name evidence="2" type="ORF">BvMPK_1724</name>
    <name evidence="12" type="ORF">DW105_09225</name>
    <name evidence="11" type="ORF">DW783_05950</name>
    <name evidence="10" type="ORF">DWX04_10205</name>
    <name evidence="9" type="ORF">DXD46_00135</name>
    <name evidence="13" type="ORF">EH214_00524</name>
    <name evidence="7" type="ORF">FYJ30_07160</name>
    <name evidence="3" type="ORF">GAS37_14790</name>
    <name evidence="5" type="ORF">GAY12_06060</name>
    <name evidence="4" type="ORF">GAY79_02480</name>
    <name evidence="8" type="ORF">HKQ54_05095</name>
    <name evidence="6" type="ORF">KTG10_16940</name>
</gene>
<sequence>MRKNVTEYLDITEGLYSEKIAVEDANGCITFGEMKRNALKIAEFCVEQNIFKQPVCVYLPKSKEMVTSFVGTNYSGNFYVPLDIKSPDTRIRNILATLNPGLIITDEEHKDQVENFGLPTVTVGCLCSRKEADLSVVESARSRQIDTDPVYSIFTSGSTGIPKGVVISHRGVIDYIDWAVDTFHFTADAKIGNQAPFYFDNSTLDIYLMMATGATLNIIPESNFMFPAKLVDYLNEHHVTFVFWVPFVLVNVANFNIFESKKPEYLKDVFFAGEVMPNKHLNYWRKHLPSCRYVNLYGPTEITVDCTYYIVEREFADSDPLPIGFPCRNSDVLILNDEKKECAINEEGELCVRGSSLALGYYNNSERTASAFIQNPLNSAYPEIIYCTGDIVYKNEQGEIMYVGRKDFQIKHSGYRIELGEIENAVLGTHMVDSCCVVYDFKNKQIVLFYQSHEDLNLGEFRKSILKFIPRYMMPTVNNRVESMEINANGKIDRKYYTALLNG</sequence>
<dbReference type="Proteomes" id="UP000462015">
    <property type="component" value="Unassembled WGS sequence"/>
</dbReference>
<dbReference type="GO" id="GO:0044550">
    <property type="term" value="P:secondary metabolite biosynthetic process"/>
    <property type="evidence" value="ECO:0007669"/>
    <property type="project" value="TreeGrafter"/>
</dbReference>
<dbReference type="EMBL" id="CP013020">
    <property type="protein sequence ID" value="ALK84328.1"/>
    <property type="molecule type" value="Genomic_DNA"/>
</dbReference>
<dbReference type="SUPFAM" id="SSF56801">
    <property type="entry name" value="Acetyl-CoA synthetase-like"/>
    <property type="match status" value="1"/>
</dbReference>
<dbReference type="Proteomes" id="UP000460950">
    <property type="component" value="Unassembled WGS sequence"/>
</dbReference>
<dbReference type="Gene3D" id="3.40.50.12780">
    <property type="entry name" value="N-terminal domain of ligase-like"/>
    <property type="match status" value="1"/>
</dbReference>
<evidence type="ECO:0000313" key="15">
    <source>
        <dbReference type="Proteomes" id="UP000260640"/>
    </source>
</evidence>
<dbReference type="Proteomes" id="UP000283429">
    <property type="component" value="Unassembled WGS sequence"/>
</dbReference>
<dbReference type="Proteomes" id="UP000470332">
    <property type="component" value="Unassembled WGS sequence"/>
</dbReference>
<evidence type="ECO:0000313" key="8">
    <source>
        <dbReference type="EMBL" id="NMW35536.1"/>
    </source>
</evidence>
<dbReference type="Pfam" id="PF00501">
    <property type="entry name" value="AMP-binding"/>
    <property type="match status" value="1"/>
</dbReference>
<accession>A0A0P0M223</accession>
<dbReference type="RefSeq" id="WP_057098965.1">
    <property type="nucleotide sequence ID" value="NZ_CAXSNX010000007.1"/>
</dbReference>
<evidence type="ECO:0000313" key="23">
    <source>
        <dbReference type="Proteomes" id="UP000470332"/>
    </source>
</evidence>
<dbReference type="EMBL" id="JAHPYS010000042">
    <property type="protein sequence ID" value="MBU9140393.1"/>
    <property type="molecule type" value="Genomic_DNA"/>
</dbReference>
<organism evidence="2 14">
    <name type="scientific">Phocaeicola vulgatus</name>
    <name type="common">Bacteroides vulgatus</name>
    <dbReference type="NCBI Taxonomy" id="821"/>
    <lineage>
        <taxon>Bacteria</taxon>
        <taxon>Pseudomonadati</taxon>
        <taxon>Bacteroidota</taxon>
        <taxon>Bacteroidia</taxon>
        <taxon>Bacteroidales</taxon>
        <taxon>Bacteroidaceae</taxon>
        <taxon>Phocaeicola</taxon>
    </lineage>
</organism>
<dbReference type="GO" id="GO:0031177">
    <property type="term" value="F:phosphopantetheine binding"/>
    <property type="evidence" value="ECO:0007669"/>
    <property type="project" value="TreeGrafter"/>
</dbReference>
<dbReference type="InterPro" id="IPR045851">
    <property type="entry name" value="AMP-bd_C_sf"/>
</dbReference>